<dbReference type="PRINTS" id="PR00109">
    <property type="entry name" value="TYRKINASE"/>
</dbReference>
<sequence>MNQLTNYKHKPSFLLSDNTSLDLSTQTTIKPERKRKIKKLCNECNQKREFLEENHQICRVCYKAKLLYIPNVEFIAEGGFSKIYKATWIDRPRMDIWNNNRHSKDTIVLKKLNNSKDVTSNELNELKIFYEFSLKRKMIKINNKYRNGTYQNQVSKYFGITQDPVTKDIMFIMSYYKSGDLTNYITKDFYNISWNEKLGKLSYIIIGLAGIHSVDIIHRDFHGGNIFFGKKDGAHEAFIGDLGISKSATESTNDNNNENYGIIPYMAPEIFKGQKYTKASDIYSLGMIMWEFMTGRRPFWDRNHDAELIIEICDGLRPPIVTNAPKGYIELMKECWHEDPGKRPVAIDIYHKMPWYGSETRIIKSSDIGPVTTNNPGAVYRSRPLSGMIRSAMHTMSTRSIKSQYITTGVDKRKFDENQIETCFNEGMVKDKIIKKIRLNENENNDYITKEFELDIDMNSKQCISDERYTTREIDFDIFTSL</sequence>
<keyword evidence="2" id="KW-0418">Kinase</keyword>
<feature type="domain" description="Protein kinase" evidence="1">
    <location>
        <begin position="69"/>
        <end position="356"/>
    </location>
</feature>
<dbReference type="GO" id="GO:0004672">
    <property type="term" value="F:protein kinase activity"/>
    <property type="evidence" value="ECO:0007669"/>
    <property type="project" value="InterPro"/>
</dbReference>
<dbReference type="InterPro" id="IPR001245">
    <property type="entry name" value="Ser-Thr/Tyr_kinase_cat_dom"/>
</dbReference>
<dbReference type="PANTHER" id="PTHR23257:SF963">
    <property type="entry name" value="AT08303P"/>
    <property type="match status" value="1"/>
</dbReference>
<dbReference type="Pfam" id="PF07714">
    <property type="entry name" value="PK_Tyr_Ser-Thr"/>
    <property type="match status" value="1"/>
</dbReference>
<dbReference type="EMBL" id="BLAL01000193">
    <property type="protein sequence ID" value="GES89944.1"/>
    <property type="molecule type" value="Genomic_DNA"/>
</dbReference>
<dbReference type="PANTHER" id="PTHR23257">
    <property type="entry name" value="SERINE-THREONINE PROTEIN KINASE"/>
    <property type="match status" value="1"/>
</dbReference>
<dbReference type="InterPro" id="IPR050167">
    <property type="entry name" value="Ser_Thr_protein_kinase"/>
</dbReference>
<dbReference type="AlphaFoldDB" id="A0A8H3QUR0"/>
<evidence type="ECO:0000313" key="2">
    <source>
        <dbReference type="EMBL" id="GES89944.1"/>
    </source>
</evidence>
<dbReference type="GO" id="GO:0007165">
    <property type="term" value="P:signal transduction"/>
    <property type="evidence" value="ECO:0007669"/>
    <property type="project" value="TreeGrafter"/>
</dbReference>
<evidence type="ECO:0000259" key="1">
    <source>
        <dbReference type="PROSITE" id="PS50011"/>
    </source>
</evidence>
<dbReference type="Gene3D" id="1.10.510.10">
    <property type="entry name" value="Transferase(Phosphotransferase) domain 1"/>
    <property type="match status" value="1"/>
</dbReference>
<dbReference type="GO" id="GO:0005737">
    <property type="term" value="C:cytoplasm"/>
    <property type="evidence" value="ECO:0007669"/>
    <property type="project" value="TreeGrafter"/>
</dbReference>
<protein>
    <submittedName>
        <fullName evidence="2">Kinase-like domain-containing protein</fullName>
    </submittedName>
</protein>
<dbReference type="PROSITE" id="PS50011">
    <property type="entry name" value="PROTEIN_KINASE_DOM"/>
    <property type="match status" value="1"/>
</dbReference>
<organism evidence="2 3">
    <name type="scientific">Rhizophagus clarus</name>
    <dbReference type="NCBI Taxonomy" id="94130"/>
    <lineage>
        <taxon>Eukaryota</taxon>
        <taxon>Fungi</taxon>
        <taxon>Fungi incertae sedis</taxon>
        <taxon>Mucoromycota</taxon>
        <taxon>Glomeromycotina</taxon>
        <taxon>Glomeromycetes</taxon>
        <taxon>Glomerales</taxon>
        <taxon>Glomeraceae</taxon>
        <taxon>Rhizophagus</taxon>
    </lineage>
</organism>
<dbReference type="Proteomes" id="UP000615446">
    <property type="component" value="Unassembled WGS sequence"/>
</dbReference>
<comment type="caution">
    <text evidence="2">The sequence shown here is derived from an EMBL/GenBank/DDBJ whole genome shotgun (WGS) entry which is preliminary data.</text>
</comment>
<proteinExistence type="predicted"/>
<accession>A0A8H3QUR0</accession>
<evidence type="ECO:0000313" key="3">
    <source>
        <dbReference type="Proteomes" id="UP000615446"/>
    </source>
</evidence>
<reference evidence="2" key="1">
    <citation type="submission" date="2019-10" db="EMBL/GenBank/DDBJ databases">
        <title>Conservation and host-specific expression of non-tandemly repeated heterogenous ribosome RNA gene in arbuscular mycorrhizal fungi.</title>
        <authorList>
            <person name="Maeda T."/>
            <person name="Kobayashi Y."/>
            <person name="Nakagawa T."/>
            <person name="Ezawa T."/>
            <person name="Yamaguchi K."/>
            <person name="Bino T."/>
            <person name="Nishimoto Y."/>
            <person name="Shigenobu S."/>
            <person name="Kawaguchi M."/>
        </authorList>
    </citation>
    <scope>NUCLEOTIDE SEQUENCE</scope>
    <source>
        <strain evidence="2">HR1</strain>
    </source>
</reference>
<keyword evidence="2" id="KW-0808">Transferase</keyword>
<gene>
    <name evidence="2" type="ORF">RCL2_001680800</name>
</gene>
<dbReference type="GO" id="GO:0005524">
    <property type="term" value="F:ATP binding"/>
    <property type="evidence" value="ECO:0007669"/>
    <property type="project" value="InterPro"/>
</dbReference>
<dbReference type="InterPro" id="IPR011009">
    <property type="entry name" value="Kinase-like_dom_sf"/>
</dbReference>
<dbReference type="InterPro" id="IPR000719">
    <property type="entry name" value="Prot_kinase_dom"/>
</dbReference>
<dbReference type="SUPFAM" id="SSF56112">
    <property type="entry name" value="Protein kinase-like (PK-like)"/>
    <property type="match status" value="1"/>
</dbReference>
<name>A0A8H3QUR0_9GLOM</name>
<dbReference type="OrthoDB" id="4062651at2759"/>